<gene>
    <name evidence="4" type="ORF">GCM10011409_33020</name>
</gene>
<feature type="DNA-binding region" description="H-T-H motif" evidence="2">
    <location>
        <begin position="34"/>
        <end position="53"/>
    </location>
</feature>
<dbReference type="AlphaFoldDB" id="A0A9W5U0D1"/>
<dbReference type="PROSITE" id="PS50977">
    <property type="entry name" value="HTH_TETR_2"/>
    <property type="match status" value="1"/>
</dbReference>
<name>A0A9W5U0D1_9BACI</name>
<dbReference type="RefSeq" id="WP_088052597.1">
    <property type="nucleotide sequence ID" value="NZ_BMJD01000032.1"/>
</dbReference>
<reference evidence="4" key="2">
    <citation type="submission" date="2020-09" db="EMBL/GenBank/DDBJ databases">
        <authorList>
            <person name="Sun Q."/>
            <person name="Zhou Y."/>
        </authorList>
    </citation>
    <scope>NUCLEOTIDE SEQUENCE</scope>
    <source>
        <strain evidence="4">CGMCC 1.15454</strain>
    </source>
</reference>
<evidence type="ECO:0000259" key="3">
    <source>
        <dbReference type="PROSITE" id="PS50977"/>
    </source>
</evidence>
<organism evidence="4 5">
    <name type="scientific">Lentibacillus populi</name>
    <dbReference type="NCBI Taxonomy" id="1827502"/>
    <lineage>
        <taxon>Bacteria</taxon>
        <taxon>Bacillati</taxon>
        <taxon>Bacillota</taxon>
        <taxon>Bacilli</taxon>
        <taxon>Bacillales</taxon>
        <taxon>Bacillaceae</taxon>
        <taxon>Lentibacillus</taxon>
    </lineage>
</organism>
<evidence type="ECO:0000256" key="1">
    <source>
        <dbReference type="ARBA" id="ARBA00023125"/>
    </source>
</evidence>
<dbReference type="GO" id="GO:0003677">
    <property type="term" value="F:DNA binding"/>
    <property type="evidence" value="ECO:0007669"/>
    <property type="project" value="UniProtKB-UniRule"/>
</dbReference>
<keyword evidence="1 2" id="KW-0238">DNA-binding</keyword>
<comment type="caution">
    <text evidence="4">The sequence shown here is derived from an EMBL/GenBank/DDBJ whole genome shotgun (WGS) entry which is preliminary data.</text>
</comment>
<evidence type="ECO:0000313" key="5">
    <source>
        <dbReference type="Proteomes" id="UP000621492"/>
    </source>
</evidence>
<dbReference type="Pfam" id="PF00440">
    <property type="entry name" value="TetR_N"/>
    <property type="match status" value="1"/>
</dbReference>
<dbReference type="Gene3D" id="1.10.357.10">
    <property type="entry name" value="Tetracycline Repressor, domain 2"/>
    <property type="match status" value="1"/>
</dbReference>
<feature type="domain" description="HTH tetR-type" evidence="3">
    <location>
        <begin position="11"/>
        <end position="71"/>
    </location>
</feature>
<evidence type="ECO:0000313" key="4">
    <source>
        <dbReference type="EMBL" id="GGB52840.1"/>
    </source>
</evidence>
<dbReference type="InterPro" id="IPR009057">
    <property type="entry name" value="Homeodomain-like_sf"/>
</dbReference>
<proteinExistence type="predicted"/>
<dbReference type="InterPro" id="IPR001647">
    <property type="entry name" value="HTH_TetR"/>
</dbReference>
<protein>
    <recommendedName>
        <fullName evidence="3">HTH tetR-type domain-containing protein</fullName>
    </recommendedName>
</protein>
<accession>A0A9W5U0D1</accession>
<evidence type="ECO:0000256" key="2">
    <source>
        <dbReference type="PROSITE-ProRule" id="PRU00335"/>
    </source>
</evidence>
<dbReference type="Proteomes" id="UP000621492">
    <property type="component" value="Unassembled WGS sequence"/>
</dbReference>
<dbReference type="SUPFAM" id="SSF46689">
    <property type="entry name" value="Homeodomain-like"/>
    <property type="match status" value="1"/>
</dbReference>
<reference evidence="4" key="1">
    <citation type="journal article" date="2014" name="Int. J. Syst. Evol. Microbiol.">
        <title>Complete genome sequence of Corynebacterium casei LMG S-19264T (=DSM 44701T), isolated from a smear-ripened cheese.</title>
        <authorList>
            <consortium name="US DOE Joint Genome Institute (JGI-PGF)"/>
            <person name="Walter F."/>
            <person name="Albersmeier A."/>
            <person name="Kalinowski J."/>
            <person name="Ruckert C."/>
        </authorList>
    </citation>
    <scope>NUCLEOTIDE SEQUENCE</scope>
    <source>
        <strain evidence="4">CGMCC 1.15454</strain>
    </source>
</reference>
<dbReference type="EMBL" id="BMJD01000032">
    <property type="protein sequence ID" value="GGB52840.1"/>
    <property type="molecule type" value="Genomic_DNA"/>
</dbReference>
<keyword evidence="5" id="KW-1185">Reference proteome</keyword>
<sequence length="236" mass="28068">MSSGRKEIQRARMWRYFLDAATEVIEKEGINHVTIRKIAEKAGYTSSTAYNYFRDLSHLKFFAAMRFTKGYTDELPVYLEKGKNTVEKWLYSWECFCRHSFEQPKIYSVIFMDNLGSVPEELLDDYYKIYRDDLIGLPEQIKLIIMEHSFSKRSALYIENAVDEGLIEKKDIDFIADTTLMIWKGMMNTVMNQRRKYTTEEAIKRTLYYVYESVIRVVNPDKREEIEFLPGRKIED</sequence>